<keyword evidence="1" id="KW-0812">Transmembrane</keyword>
<protein>
    <submittedName>
        <fullName evidence="2">Uncharacterized protein</fullName>
    </submittedName>
</protein>
<dbReference type="Proteomes" id="UP000228920">
    <property type="component" value="Unassembled WGS sequence"/>
</dbReference>
<dbReference type="EMBL" id="PFNL01000064">
    <property type="protein sequence ID" value="PIZ47112.1"/>
    <property type="molecule type" value="Genomic_DNA"/>
</dbReference>
<evidence type="ECO:0000313" key="2">
    <source>
        <dbReference type="EMBL" id="PIZ47112.1"/>
    </source>
</evidence>
<proteinExistence type="predicted"/>
<keyword evidence="1" id="KW-0472">Membrane</keyword>
<accession>A0A2M7TK59</accession>
<gene>
    <name evidence="2" type="ORF">COY32_02175</name>
</gene>
<sequence length="174" mass="19525">MMMPILLLLILLLTAGVMFYQKREKSGKILIPVIVLIPIMVSALLWFLWIVFMAVFVGPYLESGTTTGFHNLGTIAYEVKSCIDGVDPYSLDNIQNTTVTSSWMDNNSLQINTQVGVLCGGENVTAINTRTLGNTLLLSYTSKRDNEYTRCVCAKELIITISDIEKKDYDIEWE</sequence>
<reference evidence="3" key="1">
    <citation type="submission" date="2017-09" db="EMBL/GenBank/DDBJ databases">
        <title>Depth-based differentiation of microbial function through sediment-hosted aquifers and enrichment of novel symbionts in the deep terrestrial subsurface.</title>
        <authorList>
            <person name="Probst A.J."/>
            <person name="Ladd B."/>
            <person name="Jarett J.K."/>
            <person name="Geller-Mcgrath D.E."/>
            <person name="Sieber C.M.K."/>
            <person name="Emerson J.B."/>
            <person name="Anantharaman K."/>
            <person name="Thomas B.C."/>
            <person name="Malmstrom R."/>
            <person name="Stieglmeier M."/>
            <person name="Klingl A."/>
            <person name="Woyke T."/>
            <person name="Ryan C.M."/>
            <person name="Banfield J.F."/>
        </authorList>
    </citation>
    <scope>NUCLEOTIDE SEQUENCE [LARGE SCALE GENOMIC DNA]</scope>
</reference>
<organism evidence="2 3">
    <name type="scientific">candidate division WWE3 bacterium CG_4_10_14_0_2_um_filter_41_14</name>
    <dbReference type="NCBI Taxonomy" id="1975072"/>
    <lineage>
        <taxon>Bacteria</taxon>
        <taxon>Katanobacteria</taxon>
    </lineage>
</organism>
<keyword evidence="1" id="KW-1133">Transmembrane helix</keyword>
<name>A0A2M7TK59_UNCKA</name>
<evidence type="ECO:0000313" key="3">
    <source>
        <dbReference type="Proteomes" id="UP000228920"/>
    </source>
</evidence>
<feature type="transmembrane region" description="Helical" evidence="1">
    <location>
        <begin position="29"/>
        <end position="57"/>
    </location>
</feature>
<dbReference type="AlphaFoldDB" id="A0A2M7TK59"/>
<evidence type="ECO:0000256" key="1">
    <source>
        <dbReference type="SAM" id="Phobius"/>
    </source>
</evidence>
<comment type="caution">
    <text evidence="2">The sequence shown here is derived from an EMBL/GenBank/DDBJ whole genome shotgun (WGS) entry which is preliminary data.</text>
</comment>